<comment type="caution">
    <text evidence="2">The sequence shown here is derived from an EMBL/GenBank/DDBJ whole genome shotgun (WGS) entry which is preliminary data.</text>
</comment>
<evidence type="ECO:0000256" key="1">
    <source>
        <dbReference type="SAM" id="MobiDB-lite"/>
    </source>
</evidence>
<name>A0A4Y7SUF5_COPMI</name>
<dbReference type="Proteomes" id="UP000298030">
    <property type="component" value="Unassembled WGS sequence"/>
</dbReference>
<gene>
    <name evidence="2" type="ORF">FA13DRAFT_1738222</name>
</gene>
<evidence type="ECO:0000313" key="3">
    <source>
        <dbReference type="Proteomes" id="UP000298030"/>
    </source>
</evidence>
<feature type="region of interest" description="Disordered" evidence="1">
    <location>
        <begin position="14"/>
        <end position="44"/>
    </location>
</feature>
<accession>A0A4Y7SUF5</accession>
<dbReference type="AlphaFoldDB" id="A0A4Y7SUF5"/>
<proteinExistence type="predicted"/>
<protein>
    <submittedName>
        <fullName evidence="2">Uncharacterized protein</fullName>
    </submittedName>
</protein>
<dbReference type="EMBL" id="QPFP01000056">
    <property type="protein sequence ID" value="TEB25496.1"/>
    <property type="molecule type" value="Genomic_DNA"/>
</dbReference>
<organism evidence="2 3">
    <name type="scientific">Coprinellus micaceus</name>
    <name type="common">Glistening ink-cap mushroom</name>
    <name type="synonym">Coprinus micaceus</name>
    <dbReference type="NCBI Taxonomy" id="71717"/>
    <lineage>
        <taxon>Eukaryota</taxon>
        <taxon>Fungi</taxon>
        <taxon>Dikarya</taxon>
        <taxon>Basidiomycota</taxon>
        <taxon>Agaricomycotina</taxon>
        <taxon>Agaricomycetes</taxon>
        <taxon>Agaricomycetidae</taxon>
        <taxon>Agaricales</taxon>
        <taxon>Agaricineae</taxon>
        <taxon>Psathyrellaceae</taxon>
        <taxon>Coprinellus</taxon>
    </lineage>
</organism>
<evidence type="ECO:0000313" key="2">
    <source>
        <dbReference type="EMBL" id="TEB25496.1"/>
    </source>
</evidence>
<feature type="compositionally biased region" description="Pro residues" evidence="1">
    <location>
        <begin position="18"/>
        <end position="29"/>
    </location>
</feature>
<reference evidence="2 3" key="1">
    <citation type="journal article" date="2019" name="Nat. Ecol. Evol.">
        <title>Megaphylogeny resolves global patterns of mushroom evolution.</title>
        <authorList>
            <person name="Varga T."/>
            <person name="Krizsan K."/>
            <person name="Foldi C."/>
            <person name="Dima B."/>
            <person name="Sanchez-Garcia M."/>
            <person name="Sanchez-Ramirez S."/>
            <person name="Szollosi G.J."/>
            <person name="Szarkandi J.G."/>
            <person name="Papp V."/>
            <person name="Albert L."/>
            <person name="Andreopoulos W."/>
            <person name="Angelini C."/>
            <person name="Antonin V."/>
            <person name="Barry K.W."/>
            <person name="Bougher N.L."/>
            <person name="Buchanan P."/>
            <person name="Buyck B."/>
            <person name="Bense V."/>
            <person name="Catcheside P."/>
            <person name="Chovatia M."/>
            <person name="Cooper J."/>
            <person name="Damon W."/>
            <person name="Desjardin D."/>
            <person name="Finy P."/>
            <person name="Geml J."/>
            <person name="Haridas S."/>
            <person name="Hughes K."/>
            <person name="Justo A."/>
            <person name="Karasinski D."/>
            <person name="Kautmanova I."/>
            <person name="Kiss B."/>
            <person name="Kocsube S."/>
            <person name="Kotiranta H."/>
            <person name="LaButti K.M."/>
            <person name="Lechner B.E."/>
            <person name="Liimatainen K."/>
            <person name="Lipzen A."/>
            <person name="Lukacs Z."/>
            <person name="Mihaltcheva S."/>
            <person name="Morgado L.N."/>
            <person name="Niskanen T."/>
            <person name="Noordeloos M.E."/>
            <person name="Ohm R.A."/>
            <person name="Ortiz-Santana B."/>
            <person name="Ovrebo C."/>
            <person name="Racz N."/>
            <person name="Riley R."/>
            <person name="Savchenko A."/>
            <person name="Shiryaev A."/>
            <person name="Soop K."/>
            <person name="Spirin V."/>
            <person name="Szebenyi C."/>
            <person name="Tomsovsky M."/>
            <person name="Tulloss R.E."/>
            <person name="Uehling J."/>
            <person name="Grigoriev I.V."/>
            <person name="Vagvolgyi C."/>
            <person name="Papp T."/>
            <person name="Martin F.M."/>
            <person name="Miettinen O."/>
            <person name="Hibbett D.S."/>
            <person name="Nagy L.G."/>
        </authorList>
    </citation>
    <scope>NUCLEOTIDE SEQUENCE [LARGE SCALE GENOMIC DNA]</scope>
    <source>
        <strain evidence="2 3">FP101781</strain>
    </source>
</reference>
<keyword evidence="3" id="KW-1185">Reference proteome</keyword>
<sequence>MCGQVARFRPLLRFSYPFKPPPLPQPRKNPPGKKPHFPLPRSEDHCNLPTAEVAVTPRPFVTGLLHCNVRTSREVHRMLSQAVELYGVYAMLGHRAWARQGTEVPAQGLKPYQT</sequence>